<evidence type="ECO:0000313" key="2">
    <source>
        <dbReference type="Proteomes" id="UP000007463"/>
    </source>
</evidence>
<reference evidence="2" key="2">
    <citation type="submission" date="2011-02" db="EMBL/GenBank/DDBJ databases">
        <title>The complete genome of Fluviicola taffensis DSM 16823.</title>
        <authorList>
            <consortium name="US DOE Joint Genome Institute (JGI-PGF)"/>
            <person name="Lucas S."/>
            <person name="Copeland A."/>
            <person name="Lapidus A."/>
            <person name="Bruce D."/>
            <person name="Goodwin L."/>
            <person name="Pitluck S."/>
            <person name="Kyrpides N."/>
            <person name="Mavromatis K."/>
            <person name="Ivanova N."/>
            <person name="Mikhailova N."/>
            <person name="Pagani I."/>
            <person name="Chertkov O."/>
            <person name="Detter J.C."/>
            <person name="Han C."/>
            <person name="Tapia R."/>
            <person name="Land M."/>
            <person name="Hauser L."/>
            <person name="Markowitz V."/>
            <person name="Cheng J.-F."/>
            <person name="Hugenholtz P."/>
            <person name="Woyke T."/>
            <person name="Wu D."/>
            <person name="Tindall B."/>
            <person name="Pomrenke H.G."/>
            <person name="Brambilla E."/>
            <person name="Klenk H.-P."/>
            <person name="Eisen J.A."/>
        </authorList>
    </citation>
    <scope>NUCLEOTIDE SEQUENCE [LARGE SCALE GENOMIC DNA]</scope>
    <source>
        <strain evidence="2">DSM 16823 / RW262 / RW262</strain>
    </source>
</reference>
<dbReference type="GO" id="GO:0000287">
    <property type="term" value="F:magnesium ion binding"/>
    <property type="evidence" value="ECO:0007669"/>
    <property type="project" value="InterPro"/>
</dbReference>
<dbReference type="KEGG" id="fte:Fluta_1421"/>
<dbReference type="Gene3D" id="3.90.470.20">
    <property type="entry name" value="4'-phosphopantetheinyl transferase domain"/>
    <property type="match status" value="1"/>
</dbReference>
<dbReference type="eggNOG" id="COG2091">
    <property type="taxonomic scope" value="Bacteria"/>
</dbReference>
<dbReference type="STRING" id="755732.Fluta_1421"/>
<dbReference type="SUPFAM" id="SSF56214">
    <property type="entry name" value="4'-phosphopantetheinyl transferase"/>
    <property type="match status" value="2"/>
</dbReference>
<protein>
    <recommendedName>
        <fullName evidence="3">4'-phosphopantetheinyl transferase</fullName>
    </recommendedName>
</protein>
<name>F2IDP2_FLUTR</name>
<dbReference type="Proteomes" id="UP000007463">
    <property type="component" value="Chromosome"/>
</dbReference>
<organism evidence="1 2">
    <name type="scientific">Fluviicola taffensis (strain DSM 16823 / NCIMB 13979 / RW262)</name>
    <dbReference type="NCBI Taxonomy" id="755732"/>
    <lineage>
        <taxon>Bacteria</taxon>
        <taxon>Pseudomonadati</taxon>
        <taxon>Bacteroidota</taxon>
        <taxon>Flavobacteriia</taxon>
        <taxon>Flavobacteriales</taxon>
        <taxon>Crocinitomicaceae</taxon>
        <taxon>Fluviicola</taxon>
    </lineage>
</organism>
<evidence type="ECO:0000313" key="1">
    <source>
        <dbReference type="EMBL" id="AEA43415.1"/>
    </source>
</evidence>
<proteinExistence type="predicted"/>
<reference evidence="1 2" key="1">
    <citation type="journal article" date="2011" name="Stand. Genomic Sci.">
        <title>Complete genome sequence of the gliding freshwater bacterium Fluviicola taffensis type strain (RW262).</title>
        <authorList>
            <person name="Woyke T."/>
            <person name="Chertkov O."/>
            <person name="Lapidus A."/>
            <person name="Nolan M."/>
            <person name="Lucas S."/>
            <person name="Del Rio T.G."/>
            <person name="Tice H."/>
            <person name="Cheng J.F."/>
            <person name="Tapia R."/>
            <person name="Han C."/>
            <person name="Goodwin L."/>
            <person name="Pitluck S."/>
            <person name="Liolios K."/>
            <person name="Pagani I."/>
            <person name="Ivanova N."/>
            <person name="Huntemann M."/>
            <person name="Mavromatis K."/>
            <person name="Mikhailova N."/>
            <person name="Pati A."/>
            <person name="Chen A."/>
            <person name="Palaniappan K."/>
            <person name="Land M."/>
            <person name="Hauser L."/>
            <person name="Brambilla E.M."/>
            <person name="Rohde M."/>
            <person name="Mwirichia R."/>
            <person name="Sikorski J."/>
            <person name="Tindall B.J."/>
            <person name="Goker M."/>
            <person name="Bristow J."/>
            <person name="Eisen J.A."/>
            <person name="Markowitz V."/>
            <person name="Hugenholtz P."/>
            <person name="Klenk H.P."/>
            <person name="Kyrpides N.C."/>
        </authorList>
    </citation>
    <scope>NUCLEOTIDE SEQUENCE [LARGE SCALE GENOMIC DNA]</scope>
    <source>
        <strain evidence="2">DSM 16823 / RW262 / RW262</strain>
    </source>
</reference>
<evidence type="ECO:0008006" key="3">
    <source>
        <dbReference type="Google" id="ProtNLM"/>
    </source>
</evidence>
<dbReference type="InterPro" id="IPR037143">
    <property type="entry name" value="4-PPantetheinyl_Trfase_dom_sf"/>
</dbReference>
<dbReference type="HOGENOM" id="CLU_1439163_0_0_10"/>
<keyword evidence="2" id="KW-1185">Reference proteome</keyword>
<accession>F2IDP2</accession>
<sequence>MISGTSRGMIHIINNSNSVVAYWKQADYQELLKGGAAKRLLEKKAVQYLLDALGYGHCEVKYKETGQPYLHNESAFLSISHSNGWFAVCVGSHPVGVDIQNHSPRLILGQDYFRNDQEVIFAEDEQALHLIWGAKEAFYKMKEGNIPDLKEEVSVLNIGEELIVLEFGFQNFELKYRLINSAFLVFMK</sequence>
<dbReference type="GO" id="GO:0008897">
    <property type="term" value="F:holo-[acyl-carrier-protein] synthase activity"/>
    <property type="evidence" value="ECO:0007669"/>
    <property type="project" value="InterPro"/>
</dbReference>
<dbReference type="EMBL" id="CP002542">
    <property type="protein sequence ID" value="AEA43415.1"/>
    <property type="molecule type" value="Genomic_DNA"/>
</dbReference>
<gene>
    <name evidence="1" type="ordered locus">Fluta_1421</name>
</gene>
<dbReference type="AlphaFoldDB" id="F2IDP2"/>